<dbReference type="Gene3D" id="1.10.8.50">
    <property type="match status" value="1"/>
</dbReference>
<dbReference type="EMBL" id="AFGF01000013">
    <property type="protein sequence ID" value="EGO65781.1"/>
    <property type="molecule type" value="Genomic_DNA"/>
</dbReference>
<dbReference type="STRING" id="1009370.ALO_01120"/>
<dbReference type="GO" id="GO:0003690">
    <property type="term" value="F:double-stranded DNA binding"/>
    <property type="evidence" value="ECO:0007669"/>
    <property type="project" value="UniProtKB-ARBA"/>
</dbReference>
<organism evidence="18 19">
    <name type="scientific">Acetonema longum DSM 6540</name>
    <dbReference type="NCBI Taxonomy" id="1009370"/>
    <lineage>
        <taxon>Bacteria</taxon>
        <taxon>Bacillati</taxon>
        <taxon>Bacillota</taxon>
        <taxon>Negativicutes</taxon>
        <taxon>Acetonemataceae</taxon>
        <taxon>Acetonema</taxon>
    </lineage>
</organism>
<dbReference type="AlphaFoldDB" id="F7NDW6"/>
<feature type="binding site" evidence="15">
    <location>
        <position position="112"/>
    </location>
    <ligand>
        <name>DNA</name>
        <dbReference type="ChEBI" id="CHEBI:16991"/>
    </ligand>
</feature>
<dbReference type="GO" id="GO:0006284">
    <property type="term" value="P:base-excision repair"/>
    <property type="evidence" value="ECO:0007669"/>
    <property type="project" value="InterPro"/>
</dbReference>
<dbReference type="Proteomes" id="UP000003240">
    <property type="component" value="Unassembled WGS sequence"/>
</dbReference>
<dbReference type="PANTHER" id="PTHR22993">
    <property type="entry name" value="FORMAMIDOPYRIMIDINE-DNA GLYCOSYLASE"/>
    <property type="match status" value="1"/>
</dbReference>
<evidence type="ECO:0000256" key="14">
    <source>
        <dbReference type="ARBA" id="ARBA00044632"/>
    </source>
</evidence>
<dbReference type="CDD" id="cd08966">
    <property type="entry name" value="EcFpg-like_N"/>
    <property type="match status" value="1"/>
</dbReference>
<dbReference type="OrthoDB" id="9800855at2"/>
<gene>
    <name evidence="15" type="primary">mutM</name>
    <name evidence="15" type="synonym">fpg</name>
    <name evidence="18" type="ORF">ALO_01120</name>
</gene>
<dbReference type="InterPro" id="IPR010663">
    <property type="entry name" value="Znf_FPG/IleRS"/>
</dbReference>
<evidence type="ECO:0000313" key="19">
    <source>
        <dbReference type="Proteomes" id="UP000003240"/>
    </source>
</evidence>
<evidence type="ECO:0000256" key="5">
    <source>
        <dbReference type="ARBA" id="ARBA00022763"/>
    </source>
</evidence>
<feature type="binding site" evidence="15">
    <location>
        <position position="155"/>
    </location>
    <ligand>
        <name>DNA</name>
        <dbReference type="ChEBI" id="CHEBI:16991"/>
    </ligand>
</feature>
<evidence type="ECO:0000256" key="11">
    <source>
        <dbReference type="ARBA" id="ARBA00023239"/>
    </source>
</evidence>
<evidence type="ECO:0000256" key="13">
    <source>
        <dbReference type="ARBA" id="ARBA00023295"/>
    </source>
</evidence>
<dbReference type="SUPFAM" id="SSF57716">
    <property type="entry name" value="Glucocorticoid receptor-like (DNA-binding domain)"/>
    <property type="match status" value="1"/>
</dbReference>
<keyword evidence="5 15" id="KW-0227">DNA damage</keyword>
<evidence type="ECO:0000259" key="16">
    <source>
        <dbReference type="PROSITE" id="PS51066"/>
    </source>
</evidence>
<dbReference type="InterPro" id="IPR000214">
    <property type="entry name" value="Znf_DNA_glyclase/AP_lyase"/>
</dbReference>
<evidence type="ECO:0000256" key="7">
    <source>
        <dbReference type="ARBA" id="ARBA00022801"/>
    </source>
</evidence>
<dbReference type="GO" id="GO:0034039">
    <property type="term" value="F:8-oxo-7,8-dihydroguanine DNA N-glycosylase activity"/>
    <property type="evidence" value="ECO:0007669"/>
    <property type="project" value="TreeGrafter"/>
</dbReference>
<feature type="active site" description="Proton donor; for beta-elimination activity" evidence="15">
    <location>
        <position position="59"/>
    </location>
</feature>
<dbReference type="Pfam" id="PF06827">
    <property type="entry name" value="zf-FPG_IleRS"/>
    <property type="match status" value="1"/>
</dbReference>
<dbReference type="InterPro" id="IPR012319">
    <property type="entry name" value="FPG_cat"/>
</dbReference>
<keyword evidence="13 15" id="KW-0326">Glycosidase</keyword>
<feature type="domain" description="Formamidopyrimidine-DNA glycosylase catalytic" evidence="17">
    <location>
        <begin position="2"/>
        <end position="115"/>
    </location>
</feature>
<comment type="function">
    <text evidence="15">Involved in base excision repair of DNA damaged by oxidation or by mutagenic agents. Acts as DNA glycosylase that recognizes and removes damaged bases. Has a preference for oxidized purines, such as 7,8-dihydro-8-oxoguanine (8-oxoG). Has AP (apurinic/apyrimidinic) lyase activity and introduces nicks in the DNA strand. Cleaves the DNA backbone by beta-delta elimination to generate a single-strand break at the site of the removed base with both 3'- and 5'-phosphates.</text>
</comment>
<dbReference type="HAMAP" id="MF_00103">
    <property type="entry name" value="Fapy_DNA_glycosyl"/>
    <property type="match status" value="1"/>
</dbReference>
<dbReference type="SUPFAM" id="SSF46946">
    <property type="entry name" value="S13-like H2TH domain"/>
    <property type="match status" value="1"/>
</dbReference>
<dbReference type="PANTHER" id="PTHR22993:SF9">
    <property type="entry name" value="FORMAMIDOPYRIMIDINE-DNA GLYCOSYLASE"/>
    <property type="match status" value="1"/>
</dbReference>
<accession>F7NDW6</accession>
<evidence type="ECO:0000256" key="4">
    <source>
        <dbReference type="ARBA" id="ARBA00022723"/>
    </source>
</evidence>
<evidence type="ECO:0000256" key="8">
    <source>
        <dbReference type="ARBA" id="ARBA00022833"/>
    </source>
</evidence>
<dbReference type="PROSITE" id="PS51068">
    <property type="entry name" value="FPG_CAT"/>
    <property type="match status" value="1"/>
</dbReference>
<evidence type="ECO:0000256" key="1">
    <source>
        <dbReference type="ARBA" id="ARBA00001668"/>
    </source>
</evidence>
<keyword evidence="12 15" id="KW-0511">Multifunctional enzyme</keyword>
<comment type="subunit">
    <text evidence="3 15">Monomer.</text>
</comment>
<evidence type="ECO:0000256" key="15">
    <source>
        <dbReference type="HAMAP-Rule" id="MF_00103"/>
    </source>
</evidence>
<evidence type="ECO:0000256" key="6">
    <source>
        <dbReference type="ARBA" id="ARBA00022771"/>
    </source>
</evidence>
<evidence type="ECO:0000256" key="3">
    <source>
        <dbReference type="ARBA" id="ARBA00011245"/>
    </source>
</evidence>
<dbReference type="eggNOG" id="COG0266">
    <property type="taxonomic scope" value="Bacteria"/>
</dbReference>
<keyword evidence="10 15" id="KW-0234">DNA repair</keyword>
<evidence type="ECO:0000313" key="18">
    <source>
        <dbReference type="EMBL" id="EGO65781.1"/>
    </source>
</evidence>
<keyword evidence="9 15" id="KW-0238">DNA-binding</keyword>
<evidence type="ECO:0000256" key="10">
    <source>
        <dbReference type="ARBA" id="ARBA00023204"/>
    </source>
</evidence>
<feature type="domain" description="FPG-type" evidence="16">
    <location>
        <begin position="240"/>
        <end position="274"/>
    </location>
</feature>
<evidence type="ECO:0000256" key="2">
    <source>
        <dbReference type="ARBA" id="ARBA00009409"/>
    </source>
</evidence>
<dbReference type="InterPro" id="IPR015887">
    <property type="entry name" value="DNA_glyclase_Znf_dom_DNA_BS"/>
</dbReference>
<dbReference type="Pfam" id="PF06831">
    <property type="entry name" value="H2TH"/>
    <property type="match status" value="1"/>
</dbReference>
<comment type="caution">
    <text evidence="15">Lacks conserved residue(s) required for the propagation of feature annotation.</text>
</comment>
<dbReference type="SUPFAM" id="SSF81624">
    <property type="entry name" value="N-terminal domain of MutM-like DNA repair proteins"/>
    <property type="match status" value="1"/>
</dbReference>
<dbReference type="PROSITE" id="PS51066">
    <property type="entry name" value="ZF_FPG_2"/>
    <property type="match status" value="1"/>
</dbReference>
<dbReference type="FunFam" id="1.10.8.50:FF:000003">
    <property type="entry name" value="Formamidopyrimidine-DNA glycosylase"/>
    <property type="match status" value="1"/>
</dbReference>
<dbReference type="InterPro" id="IPR010979">
    <property type="entry name" value="Ribosomal_uS13-like_H2TH"/>
</dbReference>
<feature type="active site" description="Proton donor; for delta-elimination activity" evidence="15">
    <location>
        <position position="264"/>
    </location>
</feature>
<dbReference type="Pfam" id="PF01149">
    <property type="entry name" value="Fapy_DNA_glyco"/>
    <property type="match status" value="1"/>
</dbReference>
<dbReference type="Gene3D" id="3.20.190.10">
    <property type="entry name" value="MutM-like, N-terminal"/>
    <property type="match status" value="1"/>
</dbReference>
<keyword evidence="11 15" id="KW-0456">Lyase</keyword>
<dbReference type="RefSeq" id="WP_004091928.1">
    <property type="nucleotide sequence ID" value="NZ_AFGF01000013.1"/>
</dbReference>
<comment type="cofactor">
    <cofactor evidence="15">
        <name>Zn(2+)</name>
        <dbReference type="ChEBI" id="CHEBI:29105"/>
    </cofactor>
    <text evidence="15">Binds 1 zinc ion per subunit.</text>
</comment>
<dbReference type="InterPro" id="IPR035937">
    <property type="entry name" value="FPG_N"/>
</dbReference>
<feature type="active site" description="Schiff-base intermediate with DNA" evidence="15">
    <location>
        <position position="2"/>
    </location>
</feature>
<keyword evidence="4 15" id="KW-0479">Metal-binding</keyword>
<feature type="active site" description="Proton donor" evidence="15">
    <location>
        <position position="3"/>
    </location>
</feature>
<dbReference type="EC" id="3.2.2.23" evidence="15"/>
<keyword evidence="8 15" id="KW-0862">Zinc</keyword>
<dbReference type="GO" id="GO:0008270">
    <property type="term" value="F:zinc ion binding"/>
    <property type="evidence" value="ECO:0007669"/>
    <property type="project" value="UniProtKB-UniRule"/>
</dbReference>
<name>F7NDW6_9FIRM</name>
<dbReference type="NCBIfam" id="TIGR00577">
    <property type="entry name" value="fpg"/>
    <property type="match status" value="1"/>
</dbReference>
<dbReference type="NCBIfam" id="NF002211">
    <property type="entry name" value="PRK01103.1"/>
    <property type="match status" value="1"/>
</dbReference>
<dbReference type="SMART" id="SM00898">
    <property type="entry name" value="Fapy_DNA_glyco"/>
    <property type="match status" value="1"/>
</dbReference>
<sequence length="274" mass="31084">MPELPEVETIRRNLESHIVDKQITAVDIFLPRLVKWPSADEFRARVLKKKINRLERKGKYLLLRLQGDITLIIHLRMTGQLYIAEAGHVTDRFERIRLHLDSEEVLVYSDARTLGTWYVMPDHELGRVHGLESLGPEPLSEPFTVSYLAAIFRSRTGKIKSLLLNQELIGGLGNIYADESLALAGIYPERPANSLNSDELEALHQAINTVISQALQNAGTTFRDYRNGYRQEGHNQHHLRVYGRKGQACPICGSTIVRIETAGRGTHYCPQCQH</sequence>
<keyword evidence="7 15" id="KW-0378">Hydrolase</keyword>
<comment type="similarity">
    <text evidence="2 15">Belongs to the FPG family.</text>
</comment>
<dbReference type="EC" id="4.2.99.18" evidence="15"/>
<keyword evidence="6 15" id="KW-0863">Zinc-finger</keyword>
<dbReference type="InterPro" id="IPR015886">
    <property type="entry name" value="H2TH_FPG"/>
</dbReference>
<comment type="caution">
    <text evidence="18">The sequence shown here is derived from an EMBL/GenBank/DDBJ whole genome shotgun (WGS) entry which is preliminary data.</text>
</comment>
<dbReference type="GO" id="GO:0140078">
    <property type="term" value="F:class I DNA-(apurinic or apyrimidinic site) endonuclease activity"/>
    <property type="evidence" value="ECO:0007669"/>
    <property type="project" value="UniProtKB-EC"/>
</dbReference>
<dbReference type="InterPro" id="IPR020629">
    <property type="entry name" value="FPG_Glyclase"/>
</dbReference>
<proteinExistence type="inferred from homology"/>
<evidence type="ECO:0000259" key="17">
    <source>
        <dbReference type="PROSITE" id="PS51068"/>
    </source>
</evidence>
<protein>
    <recommendedName>
        <fullName evidence="15">Formamidopyrimidine-DNA glycosylase</fullName>
        <shortName evidence="15">Fapy-DNA glycosylase</shortName>
        <ecNumber evidence="15">3.2.2.23</ecNumber>
    </recommendedName>
    <alternativeName>
        <fullName evidence="15">DNA-(apurinic or apyrimidinic site) lyase MutM</fullName>
        <shortName evidence="15">AP lyase MutM</shortName>
        <ecNumber evidence="15">4.2.99.18</ecNumber>
    </alternativeName>
</protein>
<dbReference type="GO" id="GO:0003684">
    <property type="term" value="F:damaged DNA binding"/>
    <property type="evidence" value="ECO:0007669"/>
    <property type="project" value="InterPro"/>
</dbReference>
<comment type="catalytic activity">
    <reaction evidence="1 15">
        <text>Hydrolysis of DNA containing ring-opened 7-methylguanine residues, releasing 2,6-diamino-4-hydroxy-5-(N-methyl)formamidopyrimidine.</text>
        <dbReference type="EC" id="3.2.2.23"/>
    </reaction>
</comment>
<dbReference type="SMART" id="SM01232">
    <property type="entry name" value="H2TH"/>
    <property type="match status" value="1"/>
</dbReference>
<keyword evidence="19" id="KW-1185">Reference proteome</keyword>
<reference evidence="18 19" key="1">
    <citation type="journal article" date="2011" name="EMBO J.">
        <title>Structural diversity of bacterial flagellar motors.</title>
        <authorList>
            <person name="Chen S."/>
            <person name="Beeby M."/>
            <person name="Murphy G.E."/>
            <person name="Leadbetter J.R."/>
            <person name="Hendrixson D.R."/>
            <person name="Briegel A."/>
            <person name="Li Z."/>
            <person name="Shi J."/>
            <person name="Tocheva E.I."/>
            <person name="Muller A."/>
            <person name="Dobro M.J."/>
            <person name="Jensen G.J."/>
        </authorList>
    </citation>
    <scope>NUCLEOTIDE SEQUENCE [LARGE SCALE GENOMIC DNA]</scope>
    <source>
        <strain evidence="18 19">DSM 6540</strain>
    </source>
</reference>
<evidence type="ECO:0000256" key="12">
    <source>
        <dbReference type="ARBA" id="ARBA00023268"/>
    </source>
</evidence>
<dbReference type="PROSITE" id="PS01242">
    <property type="entry name" value="ZF_FPG_1"/>
    <property type="match status" value="1"/>
</dbReference>
<evidence type="ECO:0000256" key="9">
    <source>
        <dbReference type="ARBA" id="ARBA00023125"/>
    </source>
</evidence>
<comment type="catalytic activity">
    <reaction evidence="14 15">
        <text>2'-deoxyribonucleotide-(2'-deoxyribose 5'-phosphate)-2'-deoxyribonucleotide-DNA = a 3'-end 2'-deoxyribonucleotide-(2,3-dehydro-2,3-deoxyribose 5'-phosphate)-DNA + a 5'-end 5'-phospho-2'-deoxyribonucleoside-DNA + H(+)</text>
        <dbReference type="Rhea" id="RHEA:66592"/>
        <dbReference type="Rhea" id="RHEA-COMP:13180"/>
        <dbReference type="Rhea" id="RHEA-COMP:16897"/>
        <dbReference type="Rhea" id="RHEA-COMP:17067"/>
        <dbReference type="ChEBI" id="CHEBI:15378"/>
        <dbReference type="ChEBI" id="CHEBI:136412"/>
        <dbReference type="ChEBI" id="CHEBI:157695"/>
        <dbReference type="ChEBI" id="CHEBI:167181"/>
        <dbReference type="EC" id="4.2.99.18"/>
    </reaction>
</comment>